<proteinExistence type="predicted"/>
<organism evidence="1 2">
    <name type="scientific">Eretmocerus hayati</name>
    <dbReference type="NCBI Taxonomy" id="131215"/>
    <lineage>
        <taxon>Eukaryota</taxon>
        <taxon>Metazoa</taxon>
        <taxon>Ecdysozoa</taxon>
        <taxon>Arthropoda</taxon>
        <taxon>Hexapoda</taxon>
        <taxon>Insecta</taxon>
        <taxon>Pterygota</taxon>
        <taxon>Neoptera</taxon>
        <taxon>Endopterygota</taxon>
        <taxon>Hymenoptera</taxon>
        <taxon>Apocrita</taxon>
        <taxon>Proctotrupomorpha</taxon>
        <taxon>Chalcidoidea</taxon>
        <taxon>Aphelinidae</taxon>
        <taxon>Aphelininae</taxon>
        <taxon>Eretmocerus</taxon>
    </lineage>
</organism>
<sequence>MNPNRYPRKMYEKLRDTPQDSSQLTPKSNWYAQLQASLVKADHEYLLEQNSTKAVRIALPNIQGRWKASLFQNDVNKALHSTYNPFYRDIKDLDAPKLGDYLTLALPQSYVRSFAVCRLSGKYTLSFCTNKIVYKINAQEHCMVSTCNTEESLLHVQKSENISERRWISRAVQGI</sequence>
<gene>
    <name evidence="1" type="ORF">QAD02_003912</name>
</gene>
<keyword evidence="2" id="KW-1185">Reference proteome</keyword>
<evidence type="ECO:0000313" key="2">
    <source>
        <dbReference type="Proteomes" id="UP001239111"/>
    </source>
</evidence>
<reference evidence="1" key="1">
    <citation type="submission" date="2023-04" db="EMBL/GenBank/DDBJ databases">
        <title>A chromosome-level genome assembly of the parasitoid wasp Eretmocerus hayati.</title>
        <authorList>
            <person name="Zhong Y."/>
            <person name="Liu S."/>
            <person name="Liu Y."/>
        </authorList>
    </citation>
    <scope>NUCLEOTIDE SEQUENCE</scope>
    <source>
        <strain evidence="1">ZJU_SS_LIU_2023</strain>
    </source>
</reference>
<dbReference type="Proteomes" id="UP001239111">
    <property type="component" value="Chromosome 3"/>
</dbReference>
<name>A0ACC2NN82_9HYME</name>
<accession>A0ACC2NN82</accession>
<dbReference type="EMBL" id="CM056743">
    <property type="protein sequence ID" value="KAJ8672653.1"/>
    <property type="molecule type" value="Genomic_DNA"/>
</dbReference>
<protein>
    <submittedName>
        <fullName evidence="1">Uncharacterized protein</fullName>
    </submittedName>
</protein>
<comment type="caution">
    <text evidence="1">The sequence shown here is derived from an EMBL/GenBank/DDBJ whole genome shotgun (WGS) entry which is preliminary data.</text>
</comment>
<evidence type="ECO:0000313" key="1">
    <source>
        <dbReference type="EMBL" id="KAJ8672653.1"/>
    </source>
</evidence>